<proteinExistence type="predicted"/>
<evidence type="ECO:0000313" key="2">
    <source>
        <dbReference type="Proteomes" id="UP001150581"/>
    </source>
</evidence>
<comment type="caution">
    <text evidence="1">The sequence shown here is derived from an EMBL/GenBank/DDBJ whole genome shotgun (WGS) entry which is preliminary data.</text>
</comment>
<dbReference type="EMBL" id="JANBPG010000004">
    <property type="protein sequence ID" value="KAJ1902216.1"/>
    <property type="molecule type" value="Genomic_DNA"/>
</dbReference>
<organism evidence="1 2">
    <name type="scientific">Kickxella alabastrina</name>
    <dbReference type="NCBI Taxonomy" id="61397"/>
    <lineage>
        <taxon>Eukaryota</taxon>
        <taxon>Fungi</taxon>
        <taxon>Fungi incertae sedis</taxon>
        <taxon>Zoopagomycota</taxon>
        <taxon>Kickxellomycotina</taxon>
        <taxon>Kickxellomycetes</taxon>
        <taxon>Kickxellales</taxon>
        <taxon>Kickxellaceae</taxon>
        <taxon>Kickxella</taxon>
    </lineage>
</organism>
<protein>
    <submittedName>
        <fullName evidence="1">Uncharacterized protein</fullName>
    </submittedName>
</protein>
<name>A0ACC1IWV8_9FUNG</name>
<sequence length="1906" mass="210373">MAQGTEEVAICRVCRGEATPEEPLFYPCRCSGSIKYVHQVCLEEWLAHSNKRYCELCGHEYAFSPLYDPNMPESIPKGIIVKQMLANVTIITLGIIRSAVVLGMWTFVLPYLVYWIVRVFIWAAKAVAYSMSSSDMFLDNFTAAVSDNSTTAVVAAASMRFKGFNTWNEWYLASMNNATAAPITSRTGIMNDANQVAMIMYSATQVLLRSCTRLVGSMTGIAISEAQINDAVEVAVELMAKTFEGSLVTLMSVIVFFVLFVLRDWIATNAPLEDEFIEEFEEQQQAQNQQGGEDNDDSDDASDDGEGEEDDEEAIAHEQPLLAVAQAIAQPRAEPAIAPVHLQLQAQPIVAENPQHRPQFEQPAFDLLAFDDIPPGERPVRQIRRRVSARQHTFSGHTGEQQNNDSWVVADGLETEERANVAEQVPLGSEAVSDELAVEATHDQGLGDALAVAPSASENSASSHSLSIYTRAEPRIARPLIVDYYVDSELDSDLDLYLEHVSLAGSVTGTDGSDREINEQINDTDIGDNAHGSQSSGENHIQSAVSDEGASLWSFIAGDPSTPEHVAAFEAAPSPISAPESSHGVLAQTDLLALHNTTQVIGGQDLIQGADQPIAVREQELIQPPQQPNLPQMPIPRELGEPDHIEDGDARRQQQQQQEQPQQQQEVPLQQAQRAGGPDNAGFVEPAAVAGQAPPAAQGAVEADFDENFGDFEAADGVLEAMGLRGPIINAVQYFMLLLMVIVLVLTICVWLPIILGRIFLTIDPLQKLLYLVHVFSTVVDTVGELLLDKIMPLVWVMVRPIFVVTTNLVGPFVANLVALAVPAVKGTLLAGNGSMWDKLTSPEMQALVVERLRQPWVIQMLFPWIAAESGADHTPTHMVASAVISATVSAAAASVTGVTTPAALAENLAKTLRLQPWESELWSKFIHWGIPIDKLALYLQSVKTALTLGDRIVLIGIGNLVSIYMAWLTVKYTPPRLRRAAAYQGARMLLIMSKIISFIFIEIVLFPMICGYCLDISITPLLPESVRSSHYSAIMNHTMSARALFWMVGVFFMIHFARFVLYSRQVMRPGLLWFIRDPNDPEFHPMREALEDGTISQQNKIVRSALMYCSILLVCFGVPSMAAVTLAPNLFPIQWDTTAKLSDYPTNALFAVLALAVVARWGRPYDVVRVLFERWWKFVARETRLSEFIIGQRDVLDEGRWVVCKAPWMPVLLSRLWMPTHIVTEGFDQLSQSASDKARIGSVAGALPTSEFNARLQYKIDIALADKYPWVEFVLDGQNVRAPTKDTVSVVVGRKMLVPVDDDGRPVEDRFDYEAADYADQNSTGRSGQEGGEHALPALERDLPPPAPESSFRDLRFKPEQHSVIFVPPGLRARVGAFVALGWLAIASFVVTTLISSIVVGKRVCVLMGDMPRNDLIALAIGLLVLLVSSVVVYQAGSYVSVYFNIEGGLIVRVREARRELRQSWMAAWKMLVTGFVFFGVLPALYGLVVEVYLVAIARTHLERSGSQYVFVRTPLQAMGHNWVFSAMHMWLVVSVLRFFPGLRVTRNVDRFFTGPPHTWHVWRGIVEIAMPIAGLSLGFSVLPFVLTAFEMWFHGTLTADSFWSVALLKDVKVLSRCSMASLLAALTAGAVWQACIVYKRWSRLARDRVYLVGQQLHNLQNDADDLGDDSGDDSGDGMDAAANEVQVEVQVEDEDENGWNDDSDAAADDGVDVNGDTNEKINEVASTVIEEGDAHNPAAEELPTFVQAKNAFFDRCERLDREFRIGVHLPPSLDQVKSTMSMSELYSYKQLVENVGLTFIDTSKDILVIIRKCRKLIDEHYDALVAGDVDPAQSARRIKAIVDHTAVIDQITESVASLNNQMRQVPAVRQFYMAESSTAASTEGGHGNRHDHRHENRFLGMLVE</sequence>
<keyword evidence="2" id="KW-1185">Reference proteome</keyword>
<reference evidence="1" key="1">
    <citation type="submission" date="2022-07" db="EMBL/GenBank/DDBJ databases">
        <title>Phylogenomic reconstructions and comparative analyses of Kickxellomycotina fungi.</title>
        <authorList>
            <person name="Reynolds N.K."/>
            <person name="Stajich J.E."/>
            <person name="Barry K."/>
            <person name="Grigoriev I.V."/>
            <person name="Crous P."/>
            <person name="Smith M.E."/>
        </authorList>
    </citation>
    <scope>NUCLEOTIDE SEQUENCE</scope>
    <source>
        <strain evidence="1">Benny 63K</strain>
    </source>
</reference>
<accession>A0ACC1IWV8</accession>
<evidence type="ECO:0000313" key="1">
    <source>
        <dbReference type="EMBL" id="KAJ1902216.1"/>
    </source>
</evidence>
<dbReference type="Proteomes" id="UP001150581">
    <property type="component" value="Unassembled WGS sequence"/>
</dbReference>
<gene>
    <name evidence="1" type="ORF">LPJ66_000211</name>
</gene>